<sequence length="249" mass="27862">MNSFLLSDDWKKLMDDYHLTMGEVSQQSIQVLALGELLNEEKCRAYVEWLAEHIGSGTVRVASSMLVKRVANLLVTPVLSAATYYNKGIGIRPEHCHLFHLAASSAGSAFPYMVLSDARVTVPDANHRESWQAGIIKELFADCLTPFIKTVAVVGSVSKATLWENVMVRVAPVYSYDEEQDESRRQLLRDDFSFLAMNAPGELFGMSKNPFASFVNKDQGGCIVGRSRRLTCCLYYQMAPEYCLKCPKQ</sequence>
<dbReference type="EMBL" id="BJON01000006">
    <property type="protein sequence ID" value="GED67997.1"/>
    <property type="molecule type" value="Genomic_DNA"/>
</dbReference>
<gene>
    <name evidence="1" type="ORF">BRE01_16990</name>
</gene>
<dbReference type="RefSeq" id="WP_141260898.1">
    <property type="nucleotide sequence ID" value="NZ_BJON01000006.1"/>
</dbReference>
<comment type="caution">
    <text evidence="1">The sequence shown here is derived from an EMBL/GenBank/DDBJ whole genome shotgun (WGS) entry which is preliminary data.</text>
</comment>
<keyword evidence="2" id="KW-1185">Reference proteome</keyword>
<reference evidence="1 2" key="1">
    <citation type="submission" date="2019-06" db="EMBL/GenBank/DDBJ databases">
        <title>Whole genome shotgun sequence of Brevibacillus reuszeri NBRC 15719.</title>
        <authorList>
            <person name="Hosoyama A."/>
            <person name="Uohara A."/>
            <person name="Ohji S."/>
            <person name="Ichikawa N."/>
        </authorList>
    </citation>
    <scope>NUCLEOTIDE SEQUENCE [LARGE SCALE GENOMIC DNA]</scope>
    <source>
        <strain evidence="1 2">NBRC 15719</strain>
    </source>
</reference>
<organism evidence="1 2">
    <name type="scientific">Brevibacillus reuszeri</name>
    <dbReference type="NCBI Taxonomy" id="54915"/>
    <lineage>
        <taxon>Bacteria</taxon>
        <taxon>Bacillati</taxon>
        <taxon>Bacillota</taxon>
        <taxon>Bacilli</taxon>
        <taxon>Bacillales</taxon>
        <taxon>Paenibacillaceae</taxon>
        <taxon>Brevibacillus</taxon>
    </lineage>
</organism>
<name>A0ABQ0TJK4_9BACL</name>
<evidence type="ECO:0000313" key="1">
    <source>
        <dbReference type="EMBL" id="GED67997.1"/>
    </source>
</evidence>
<evidence type="ECO:0000313" key="2">
    <source>
        <dbReference type="Proteomes" id="UP000319578"/>
    </source>
</evidence>
<dbReference type="Proteomes" id="UP000319578">
    <property type="component" value="Unassembled WGS sequence"/>
</dbReference>
<evidence type="ECO:0008006" key="3">
    <source>
        <dbReference type="Google" id="ProtNLM"/>
    </source>
</evidence>
<protein>
    <recommendedName>
        <fullName evidence="3">Ferric iron reductase</fullName>
    </recommendedName>
</protein>
<accession>A0ABQ0TJK4</accession>
<proteinExistence type="predicted"/>